<gene>
    <name evidence="1" type="ORF">F511_41801</name>
</gene>
<dbReference type="Proteomes" id="UP000250235">
    <property type="component" value="Unassembled WGS sequence"/>
</dbReference>
<reference evidence="1 2" key="1">
    <citation type="journal article" date="2015" name="Proc. Natl. Acad. Sci. U.S.A.">
        <title>The resurrection genome of Boea hygrometrica: A blueprint for survival of dehydration.</title>
        <authorList>
            <person name="Xiao L."/>
            <person name="Yang G."/>
            <person name="Zhang L."/>
            <person name="Yang X."/>
            <person name="Zhao S."/>
            <person name="Ji Z."/>
            <person name="Zhou Q."/>
            <person name="Hu M."/>
            <person name="Wang Y."/>
            <person name="Chen M."/>
            <person name="Xu Y."/>
            <person name="Jin H."/>
            <person name="Xiao X."/>
            <person name="Hu G."/>
            <person name="Bao F."/>
            <person name="Hu Y."/>
            <person name="Wan P."/>
            <person name="Li L."/>
            <person name="Deng X."/>
            <person name="Kuang T."/>
            <person name="Xiang C."/>
            <person name="Zhu J.K."/>
            <person name="Oliver M.J."/>
            <person name="He Y."/>
        </authorList>
    </citation>
    <scope>NUCLEOTIDE SEQUENCE [LARGE SCALE GENOMIC DNA]</scope>
    <source>
        <strain evidence="2">cv. XS01</strain>
    </source>
</reference>
<dbReference type="AlphaFoldDB" id="A0A2Z7C421"/>
<organism evidence="1 2">
    <name type="scientific">Dorcoceras hygrometricum</name>
    <dbReference type="NCBI Taxonomy" id="472368"/>
    <lineage>
        <taxon>Eukaryota</taxon>
        <taxon>Viridiplantae</taxon>
        <taxon>Streptophyta</taxon>
        <taxon>Embryophyta</taxon>
        <taxon>Tracheophyta</taxon>
        <taxon>Spermatophyta</taxon>
        <taxon>Magnoliopsida</taxon>
        <taxon>eudicotyledons</taxon>
        <taxon>Gunneridae</taxon>
        <taxon>Pentapetalae</taxon>
        <taxon>asterids</taxon>
        <taxon>lamiids</taxon>
        <taxon>Lamiales</taxon>
        <taxon>Gesneriaceae</taxon>
        <taxon>Didymocarpoideae</taxon>
        <taxon>Trichosporeae</taxon>
        <taxon>Loxocarpinae</taxon>
        <taxon>Dorcoceras</taxon>
    </lineage>
</organism>
<proteinExistence type="predicted"/>
<sequence length="616" mass="68981">MASSFYSNTQHIDFASVLNMNDPGMVSMFQALIASGLEGFLGCMAVAYETALVDFFENASVHDGVIINIDMLVNLRSQVIDDVDKLFNSFSFKKLATMNLEGISAKGEQVLLWGETESIHVALSRKKYILLKYRAVLVRKFLDSWKNNFVRGQGSSAVDLRVIELLLDLHLFVLEELAKEARAHGLPWKKTCCSKIFEGSPRDRGAVIACSNTNTRSSCWIRTMIRVNGTWVIEPCADKWVKIPRPIISCEVHRQRQYDDTLPSVSEFFSMIKKRLADICFEIVEFCASSRLLPVGSVNFCRGLPVGEPVFRVSPRQSPVFVFRVSQFCSVFVDFSLFSWLPTADITDFLSSIALDRTAFRSTQTAQNIVSVAPSVQMLAEPSSSESSSHDISMDFADTAAAAPTPDITDALTQLHASIDQIYERDDGAKLRDILSLHLSNFRNKVIARLGAQDTVLGALRRDSTDHHNLLSLELRSSHKQLSTGIVTTGLDVVEIRRVVKETHQELIAKINSLDEQVAATRNDLLEFSAQAEQSLNVITTQLSELVAYINRGGDNKKGKVAAEALNLNPNLLLLMFKFEIVDMLQVWKSWKRLWKEFVRQIDGKEKEKDKEGPEG</sequence>
<name>A0A2Z7C421_9LAMI</name>
<accession>A0A2Z7C421</accession>
<keyword evidence="2" id="KW-1185">Reference proteome</keyword>
<evidence type="ECO:0000313" key="1">
    <source>
        <dbReference type="EMBL" id="KZV41249.1"/>
    </source>
</evidence>
<evidence type="ECO:0000313" key="2">
    <source>
        <dbReference type="Proteomes" id="UP000250235"/>
    </source>
</evidence>
<dbReference type="EMBL" id="KQ999610">
    <property type="protein sequence ID" value="KZV41249.1"/>
    <property type="molecule type" value="Genomic_DNA"/>
</dbReference>
<protein>
    <submittedName>
        <fullName evidence="1">Bifunctional UDP-glucose 4-epimerase and UDP-xylose 4-epimerase 1</fullName>
    </submittedName>
</protein>